<accession>A0ABR3G3P1</accession>
<name>A0ABR3G3P1_9PEZI</name>
<feature type="region of interest" description="Disordered" evidence="1">
    <location>
        <begin position="548"/>
        <end position="573"/>
    </location>
</feature>
<dbReference type="Gene3D" id="3.40.50.11550">
    <property type="match status" value="1"/>
</dbReference>
<evidence type="ECO:0000313" key="2">
    <source>
        <dbReference type="EMBL" id="KAL0630483.1"/>
    </source>
</evidence>
<sequence>MWVSYQHGINLAEALQPGSSKQMTPEALIALPKKMSGEAVTDDQLYLISATLVGPATEWASATGLLPKKTVYSQSEIEQALAAFEKNQEELGDALNSLTTPVPMRKNYYTGTIDVLPVKGHSDPATKKYPVAQYDDKDELGNSAGVERASFFMKTVHEGKETVYAINPGEGTVQQRDDLKGGFNGTRVIGKKKLPDGTFSNELTVWDRPLVLANRYRPSVERAGKTSPNNEPFAAKLYAPQELAKFPAVAKGSDNENNAAPSLSSQRSNDIANTVCEKLFYVSDLDLLYFAEEDPGRVTPEEKEDRANYQKFGEEREHRRATVYGFLKGLVPLWNSIEAFKAGKPLEGLANLWMDILSFVMPSPVKGITGAVKAGSGIVKQGFQGALNGVSKISKKIFSYSADHGVPGVKWEGGVKGVKWQPNAGITLNDAIDTFKSNATPRRRGEPGIREIDFNGKNYSVSDKPDAGDGVHYLLRVPDPKDPSRLVSSGIIAKSEEGIWKRRGFAGGGTGGSKSNNFDPAAYDYPPGRGPLPEKESARIDKQLKQDADKFHKKATSKTEPVHPDIPKNSSPESVISTVYKKSQGLVLGEDHSQAGGLKVLIDNAGEFKANGVKTLYSEGFEHALQPDLDTFFETGEITLALHKLLNVIDRAHAGHGAYSNRNLLRVMRENGIRVKAIDVPSANSKLTRIKNMNYYASQLIDRDQAMRPEEKWVARVGGDHVFTYDREPPVRGIAELTGATGVSVDETAGKTGFTVTQSRDKTQIYIDMD</sequence>
<protein>
    <submittedName>
        <fullName evidence="2">Uncharacterized protein</fullName>
    </submittedName>
</protein>
<keyword evidence="3" id="KW-1185">Reference proteome</keyword>
<proteinExistence type="predicted"/>
<dbReference type="EMBL" id="JBBBZM010000602">
    <property type="protein sequence ID" value="KAL0630483.1"/>
    <property type="molecule type" value="Genomic_DNA"/>
</dbReference>
<organism evidence="2 3">
    <name type="scientific">Discina gigas</name>
    <dbReference type="NCBI Taxonomy" id="1032678"/>
    <lineage>
        <taxon>Eukaryota</taxon>
        <taxon>Fungi</taxon>
        <taxon>Dikarya</taxon>
        <taxon>Ascomycota</taxon>
        <taxon>Pezizomycotina</taxon>
        <taxon>Pezizomycetes</taxon>
        <taxon>Pezizales</taxon>
        <taxon>Discinaceae</taxon>
        <taxon>Discina</taxon>
    </lineage>
</organism>
<dbReference type="CDD" id="cd14729">
    <property type="entry name" value="RtxA-like"/>
    <property type="match status" value="1"/>
</dbReference>
<reference evidence="2 3" key="1">
    <citation type="submission" date="2024-02" db="EMBL/GenBank/DDBJ databases">
        <title>Discinaceae phylogenomics.</title>
        <authorList>
            <person name="Dirks A.C."/>
            <person name="James T.Y."/>
        </authorList>
    </citation>
    <scope>NUCLEOTIDE SEQUENCE [LARGE SCALE GENOMIC DNA]</scope>
    <source>
        <strain evidence="2 3">ACD0624</strain>
    </source>
</reference>
<feature type="region of interest" description="Disordered" evidence="1">
    <location>
        <begin position="505"/>
        <end position="535"/>
    </location>
</feature>
<dbReference type="Proteomes" id="UP001447188">
    <property type="component" value="Unassembled WGS sequence"/>
</dbReference>
<dbReference type="SUPFAM" id="SSF159501">
    <property type="entry name" value="EreA/ChaN-like"/>
    <property type="match status" value="1"/>
</dbReference>
<evidence type="ECO:0000256" key="1">
    <source>
        <dbReference type="SAM" id="MobiDB-lite"/>
    </source>
</evidence>
<gene>
    <name evidence="2" type="ORF">Q9L58_010670</name>
</gene>
<evidence type="ECO:0000313" key="3">
    <source>
        <dbReference type="Proteomes" id="UP001447188"/>
    </source>
</evidence>
<comment type="caution">
    <text evidence="2">The sequence shown here is derived from an EMBL/GenBank/DDBJ whole genome shotgun (WGS) entry which is preliminary data.</text>
</comment>